<evidence type="ECO:0000259" key="1">
    <source>
        <dbReference type="Pfam" id="PF03781"/>
    </source>
</evidence>
<accession>A0A7S2WN14</accession>
<dbReference type="InterPro" id="IPR051043">
    <property type="entry name" value="Sulfatase_Mod_Factor_Kinase"/>
</dbReference>
<gene>
    <name evidence="2" type="ORF">QSP1433_LOCUS13229</name>
</gene>
<dbReference type="PANTHER" id="PTHR23150">
    <property type="entry name" value="SULFATASE MODIFYING FACTOR 1, 2"/>
    <property type="match status" value="1"/>
</dbReference>
<dbReference type="AlphaFoldDB" id="A0A7S2WN14"/>
<reference evidence="2" key="1">
    <citation type="submission" date="2021-01" db="EMBL/GenBank/DDBJ databases">
        <authorList>
            <person name="Corre E."/>
            <person name="Pelletier E."/>
            <person name="Niang G."/>
            <person name="Scheremetjew M."/>
            <person name="Finn R."/>
            <person name="Kale V."/>
            <person name="Holt S."/>
            <person name="Cochrane G."/>
            <person name="Meng A."/>
            <person name="Brown T."/>
            <person name="Cohen L."/>
        </authorList>
    </citation>
    <scope>NUCLEOTIDE SEQUENCE</scope>
    <source>
        <strain evidence="2">NY070348D</strain>
    </source>
</reference>
<sequence>MKFVYLASVFGVLGGKHVASGQYSLVQMLQAGVPMGVNELWRESALEMKKFGEVQAKVVPDKNITSLDWTRKSIVQTQVHIWDRSLWDGEKYTVRKYLKEQRDRYGGVDAVLLWHTYPQVGIDEKTQYEMALSLPNGGYSEVVEAFHKEGVRVLYNYIPWDQVNDVPSMASPETILAKYLDQFGFDGYNCDTCFDIPATFWNATKKAGQPEGGGTVSTSSWTPLGWGYYGYAMGAFGQQLYGIQPGIVKLKYIDETGRYLSTVTDRWGTNRIPGVQYALFNGVGYNAWENVWGIFNNITDRDAEAIKQFALVSRFLSQNNYTSNFKPFGWSPYSKRLTSNGAASQFQHVDGSIAWTIVNLEQQLFGNNQGVLNVTDLEGRFYDLYKGERIFPKDGLLTFQLEFFGSVLYTKSSPRGLGYLLKKMRGRPSLRSLNAKWHPMEQEYIGRSTTKFNTHHKHELNRSMVLVPVNPAYDFKVAGIELEGGCDENYDPHDVCCGENLPHVNNQCGIVPHKDVSGVDVQFPWETDRPRRNHELKMKIGPFLMDKYPVTRAQYKRFLNVTNYRPKDTTNFLKGWAANWTVPIGTENIPVTSISLREAKAYCKWLNKRLPHSYEWQYAAQGYNNYLYPWGNKDDPTRYPHIITSNKGKPIIPDQVDAHRNGSSPFGIEDMVGNVWQFTSELEDAHTRNVILRGGSRYRPKVDVYKAPSPQQYYNYYFQSTVRLDWHNKFMLMSDSMDRQTTVGFRCLQDVPSGQPAPYQYTPAPY</sequence>
<dbReference type="InterPro" id="IPR016187">
    <property type="entry name" value="CTDL_fold"/>
</dbReference>
<dbReference type="EMBL" id="HBHK01020817">
    <property type="protein sequence ID" value="CAD9697492.1"/>
    <property type="molecule type" value="Transcribed_RNA"/>
</dbReference>
<dbReference type="GO" id="GO:0120147">
    <property type="term" value="F:formylglycine-generating oxidase activity"/>
    <property type="evidence" value="ECO:0007669"/>
    <property type="project" value="TreeGrafter"/>
</dbReference>
<dbReference type="PANTHER" id="PTHR23150:SF19">
    <property type="entry name" value="FORMYLGLYCINE-GENERATING ENZYME"/>
    <property type="match status" value="1"/>
</dbReference>
<proteinExistence type="predicted"/>
<name>A0A7S2WN14_9STRA</name>
<protein>
    <recommendedName>
        <fullName evidence="1">Sulfatase-modifying factor enzyme-like domain-containing protein</fullName>
    </recommendedName>
</protein>
<dbReference type="InterPro" id="IPR005532">
    <property type="entry name" value="SUMF_dom"/>
</dbReference>
<dbReference type="InterPro" id="IPR042095">
    <property type="entry name" value="SUMF_sf"/>
</dbReference>
<feature type="domain" description="Sulfatase-modifying factor enzyme-like" evidence="1">
    <location>
        <begin position="536"/>
        <end position="704"/>
    </location>
</feature>
<dbReference type="Pfam" id="PF03781">
    <property type="entry name" value="FGE-sulfatase"/>
    <property type="match status" value="1"/>
</dbReference>
<dbReference type="SUPFAM" id="SSF56436">
    <property type="entry name" value="C-type lectin-like"/>
    <property type="match status" value="1"/>
</dbReference>
<evidence type="ECO:0000313" key="2">
    <source>
        <dbReference type="EMBL" id="CAD9697492.1"/>
    </source>
</evidence>
<dbReference type="Gene3D" id="3.90.1580.10">
    <property type="entry name" value="paralog of FGE (formylglycine-generating enzyme)"/>
    <property type="match status" value="1"/>
</dbReference>
<organism evidence="2">
    <name type="scientific">Mucochytrium quahogii</name>
    <dbReference type="NCBI Taxonomy" id="96639"/>
    <lineage>
        <taxon>Eukaryota</taxon>
        <taxon>Sar</taxon>
        <taxon>Stramenopiles</taxon>
        <taxon>Bigyra</taxon>
        <taxon>Labyrinthulomycetes</taxon>
        <taxon>Thraustochytrida</taxon>
        <taxon>Thraustochytriidae</taxon>
        <taxon>Mucochytrium</taxon>
    </lineage>
</organism>